<evidence type="ECO:0000256" key="1">
    <source>
        <dbReference type="SAM" id="SignalP"/>
    </source>
</evidence>
<name>A0AAV5NLM1_9VIBR</name>
<evidence type="ECO:0000313" key="3">
    <source>
        <dbReference type="Proteomes" id="UP001156690"/>
    </source>
</evidence>
<feature type="chain" id="PRO_5043842829" evidence="1">
    <location>
        <begin position="24"/>
        <end position="194"/>
    </location>
</feature>
<proteinExistence type="predicted"/>
<dbReference type="EMBL" id="BSNX01000007">
    <property type="protein sequence ID" value="GLQ71511.1"/>
    <property type="molecule type" value="Genomic_DNA"/>
</dbReference>
<dbReference type="AlphaFoldDB" id="A0AAV5NLM1"/>
<gene>
    <name evidence="2" type="ORF">GCM10007932_08710</name>
</gene>
<comment type="caution">
    <text evidence="2">The sequence shown here is derived from an EMBL/GenBank/DDBJ whole genome shotgun (WGS) entry which is preliminary data.</text>
</comment>
<dbReference type="RefSeq" id="WP_126610209.1">
    <property type="nucleotide sequence ID" value="NZ_AP025144.1"/>
</dbReference>
<dbReference type="Proteomes" id="UP001156690">
    <property type="component" value="Unassembled WGS sequence"/>
</dbReference>
<reference evidence="3" key="1">
    <citation type="journal article" date="2019" name="Int. J. Syst. Evol. Microbiol.">
        <title>The Global Catalogue of Microorganisms (GCM) 10K type strain sequencing project: providing services to taxonomists for standard genome sequencing and annotation.</title>
        <authorList>
            <consortium name="The Broad Institute Genomics Platform"/>
            <consortium name="The Broad Institute Genome Sequencing Center for Infectious Disease"/>
            <person name="Wu L."/>
            <person name="Ma J."/>
        </authorList>
    </citation>
    <scope>NUCLEOTIDE SEQUENCE [LARGE SCALE GENOMIC DNA]</scope>
    <source>
        <strain evidence="3">NBRC 15640</strain>
    </source>
</reference>
<protein>
    <submittedName>
        <fullName evidence="2">Uncharacterized protein</fullName>
    </submittedName>
</protein>
<keyword evidence="1" id="KW-0732">Signal</keyword>
<sequence>MRTKNSLFLYVPLFFLVSTISFASHLDRQSNGLVIHCDAPVIEYHQTIGLGNGTTGKYVNQNLDSSFIYAQPHFDARAKPINQWLIADIQNLGVDKKCAEYLVSRGEVSVAREPDLLAYVTFTFKQDELTQESMWVLDYIAKSVTQSYSSLQLEKRADQSGNHLSLSIRLSDEIEAYLALYDINPNTLNLSERH</sequence>
<keyword evidence="3" id="KW-1185">Reference proteome</keyword>
<accession>A0AAV5NLM1</accession>
<evidence type="ECO:0000313" key="2">
    <source>
        <dbReference type="EMBL" id="GLQ71511.1"/>
    </source>
</evidence>
<feature type="signal peptide" evidence="1">
    <location>
        <begin position="1"/>
        <end position="23"/>
    </location>
</feature>
<organism evidence="2 3">
    <name type="scientific">Vibrio penaeicida</name>
    <dbReference type="NCBI Taxonomy" id="104609"/>
    <lineage>
        <taxon>Bacteria</taxon>
        <taxon>Pseudomonadati</taxon>
        <taxon>Pseudomonadota</taxon>
        <taxon>Gammaproteobacteria</taxon>
        <taxon>Vibrionales</taxon>
        <taxon>Vibrionaceae</taxon>
        <taxon>Vibrio</taxon>
    </lineage>
</organism>